<sequence>SLSCWDHWHSPVLCCSWSRLCLLKRHLFTMKLQSPEFQSPFTEGLKSLTASRRRLVEVEFPTDWQKDAEISL</sequence>
<dbReference type="AlphaFoldDB" id="A0A8C9Q6B6"/>
<dbReference type="Ensembl" id="ENSSDAT00000005865.1">
    <property type="protein sequence ID" value="ENSSDAP00000005118.1"/>
    <property type="gene ID" value="ENSSDAG00000004793.1"/>
</dbReference>
<name>A0A8C9Q6B6_SPEDA</name>
<keyword evidence="2" id="KW-1185">Reference proteome</keyword>
<evidence type="ECO:0000313" key="2">
    <source>
        <dbReference type="Proteomes" id="UP000694422"/>
    </source>
</evidence>
<accession>A0A8C9Q6B6</accession>
<evidence type="ECO:0000313" key="1">
    <source>
        <dbReference type="Ensembl" id="ENSSDAP00000017047.1"/>
    </source>
</evidence>
<reference evidence="1" key="1">
    <citation type="submission" date="2025-05" db="UniProtKB">
        <authorList>
            <consortium name="Ensembl"/>
        </authorList>
    </citation>
    <scope>IDENTIFICATION</scope>
</reference>
<dbReference type="Proteomes" id="UP000694422">
    <property type="component" value="Unplaced"/>
</dbReference>
<organism evidence="1 2">
    <name type="scientific">Spermophilus dauricus</name>
    <name type="common">Daurian ground squirrel</name>
    <dbReference type="NCBI Taxonomy" id="99837"/>
    <lineage>
        <taxon>Eukaryota</taxon>
        <taxon>Metazoa</taxon>
        <taxon>Chordata</taxon>
        <taxon>Craniata</taxon>
        <taxon>Vertebrata</taxon>
        <taxon>Euteleostomi</taxon>
        <taxon>Mammalia</taxon>
        <taxon>Eutheria</taxon>
        <taxon>Euarchontoglires</taxon>
        <taxon>Glires</taxon>
        <taxon>Rodentia</taxon>
        <taxon>Sciuromorpha</taxon>
        <taxon>Sciuridae</taxon>
        <taxon>Xerinae</taxon>
        <taxon>Marmotini</taxon>
        <taxon>Spermophilus</taxon>
    </lineage>
</organism>
<protein>
    <submittedName>
        <fullName evidence="1">Uncharacterized protein</fullName>
    </submittedName>
</protein>
<proteinExistence type="predicted"/>
<dbReference type="Ensembl" id="ENSSDAT00000019379.1">
    <property type="protein sequence ID" value="ENSSDAP00000017047.1"/>
    <property type="gene ID" value="ENSSDAG00000015437.1"/>
</dbReference>